<dbReference type="AlphaFoldDB" id="A0A2N1MQN1"/>
<sequence length="487" mass="57591">MTSFVICHLSFESPASHLPNTTNQKELQDDKKALFSCLSVNKIWCEIIIPLLWKNPWKYLKKGKEKLLLNVIFSHLTEKSKDLNQFFDFFIESYQKPLFNYINFCKYLNLIEIIKMINSIIINDKSKILILQKEIFHIFINPYTKFTHLYIPYRFNYEIHLIPGAKNCLSELQFLSCNTSVNDNIITGLMGICNSIREIELSMLSNEKINSSYGIVKLIEAQKKLLSVHFLANYQRINESICEVFENSLIKHAKSIQYFETTKQPITKFLSYFINLKRLELNDNFVYMAWNNLEDISLPSLQILKARSVPIKVLASLIENTSGYLTEIKIDRIRHDVINNKRIIQSIYLNCPMLKYLKLLFINSNFLELENLLIRCQYLKGLYIIFEDVWVSYVMIDWNHLFEILTKSSPTGLFKFKFYYNGVPKLESLKLFFDNWKSRNPMLLQTTQMCKSEYTDLIESYKSQGIIKKFNDNLYAFDDFEWIQKAF</sequence>
<accession>A0A2N1MQN1</accession>
<comment type="caution">
    <text evidence="1">The sequence shown here is derived from an EMBL/GenBank/DDBJ whole genome shotgun (WGS) entry which is preliminary data.</text>
</comment>
<dbReference type="InterPro" id="IPR032675">
    <property type="entry name" value="LRR_dom_sf"/>
</dbReference>
<organism evidence="1 2">
    <name type="scientific">Rhizophagus irregularis</name>
    <dbReference type="NCBI Taxonomy" id="588596"/>
    <lineage>
        <taxon>Eukaryota</taxon>
        <taxon>Fungi</taxon>
        <taxon>Fungi incertae sedis</taxon>
        <taxon>Mucoromycota</taxon>
        <taxon>Glomeromycotina</taxon>
        <taxon>Glomeromycetes</taxon>
        <taxon>Glomerales</taxon>
        <taxon>Glomeraceae</taxon>
        <taxon>Rhizophagus</taxon>
    </lineage>
</organism>
<dbReference type="VEuPathDB" id="FungiDB:RhiirA1_537757"/>
<proteinExistence type="predicted"/>
<dbReference type="VEuPathDB" id="FungiDB:RhiirFUN_014044"/>
<evidence type="ECO:0000313" key="2">
    <source>
        <dbReference type="Proteomes" id="UP000233469"/>
    </source>
</evidence>
<dbReference type="EMBL" id="LLXL01001538">
    <property type="protein sequence ID" value="PKK63941.1"/>
    <property type="molecule type" value="Genomic_DNA"/>
</dbReference>
<dbReference type="VEuPathDB" id="FungiDB:FUN_016021"/>
<dbReference type="Proteomes" id="UP000233469">
    <property type="component" value="Unassembled WGS sequence"/>
</dbReference>
<evidence type="ECO:0000313" key="1">
    <source>
        <dbReference type="EMBL" id="PKK63941.1"/>
    </source>
</evidence>
<protein>
    <recommendedName>
        <fullName evidence="3">F-box domain-containing protein</fullName>
    </recommendedName>
</protein>
<evidence type="ECO:0008006" key="3">
    <source>
        <dbReference type="Google" id="ProtNLM"/>
    </source>
</evidence>
<reference evidence="1 2" key="1">
    <citation type="submission" date="2016-04" db="EMBL/GenBank/DDBJ databases">
        <title>Genome analyses suggest a sexual origin of heterokaryosis in a supposedly ancient asexual fungus.</title>
        <authorList>
            <person name="Ropars J."/>
            <person name="Sedzielewska K."/>
            <person name="Noel J."/>
            <person name="Charron P."/>
            <person name="Farinelli L."/>
            <person name="Marton T."/>
            <person name="Kruger M."/>
            <person name="Pelin A."/>
            <person name="Brachmann A."/>
            <person name="Corradi N."/>
        </authorList>
    </citation>
    <scope>NUCLEOTIDE SEQUENCE [LARGE SCALE GENOMIC DNA]</scope>
    <source>
        <strain evidence="1 2">C2</strain>
    </source>
</reference>
<gene>
    <name evidence="1" type="ORF">RhiirC2_854675</name>
</gene>
<reference evidence="1 2" key="2">
    <citation type="submission" date="2017-10" db="EMBL/GenBank/DDBJ databases">
        <title>Extensive intraspecific genome diversity in a model arbuscular mycorrhizal fungus.</title>
        <authorList>
            <person name="Chen E.C.H."/>
            <person name="Morin E."/>
            <person name="Baudet D."/>
            <person name="Noel J."/>
            <person name="Ndikumana S."/>
            <person name="Charron P."/>
            <person name="St-Onge C."/>
            <person name="Giorgi J."/>
            <person name="Grigoriev I.V."/>
            <person name="Roux C."/>
            <person name="Martin F.M."/>
            <person name="Corradi N."/>
        </authorList>
    </citation>
    <scope>NUCLEOTIDE SEQUENCE [LARGE SCALE GENOMIC DNA]</scope>
    <source>
        <strain evidence="1 2">C2</strain>
    </source>
</reference>
<name>A0A2N1MQN1_9GLOM</name>
<dbReference type="Gene3D" id="3.80.10.10">
    <property type="entry name" value="Ribonuclease Inhibitor"/>
    <property type="match status" value="1"/>
</dbReference>